<sequence>MKQLAPIFSAIILLLLVHGDEGSSSTAVGDPGMKRDGLRVAFEAWNFCNEVGFEAPHMGSPRAADCFDISSKPNKSIRKNQSNITSKLLLILLLILPLFASVLKLRF</sequence>
<evidence type="ECO:0000259" key="3">
    <source>
        <dbReference type="Pfam" id="PF24804"/>
    </source>
</evidence>
<protein>
    <recommendedName>
        <fullName evidence="3">DUF7705 domain-containing protein</fullName>
    </recommendedName>
</protein>
<keyword evidence="1" id="KW-0812">Transmembrane</keyword>
<dbReference type="InterPro" id="IPR056122">
    <property type="entry name" value="DUF7705"/>
</dbReference>
<feature type="domain" description="DUF7705" evidence="3">
    <location>
        <begin position="26"/>
        <end position="82"/>
    </location>
</feature>
<keyword evidence="1" id="KW-0472">Membrane</keyword>
<feature type="signal peptide" evidence="2">
    <location>
        <begin position="1"/>
        <end position="19"/>
    </location>
</feature>
<keyword evidence="1" id="KW-1133">Transmembrane helix</keyword>
<proteinExistence type="predicted"/>
<evidence type="ECO:0000256" key="1">
    <source>
        <dbReference type="SAM" id="Phobius"/>
    </source>
</evidence>
<evidence type="ECO:0000256" key="2">
    <source>
        <dbReference type="SAM" id="SignalP"/>
    </source>
</evidence>
<dbReference type="PANTHER" id="PTHR33916:SF8">
    <property type="entry name" value="OS05G0272800 PROTEIN"/>
    <property type="match status" value="1"/>
</dbReference>
<name>A0A1J3EKU7_NOCCA</name>
<organism evidence="4">
    <name type="scientific">Noccaea caerulescens</name>
    <name type="common">Alpine penny-cress</name>
    <name type="synonym">Thlaspi caerulescens</name>
    <dbReference type="NCBI Taxonomy" id="107243"/>
    <lineage>
        <taxon>Eukaryota</taxon>
        <taxon>Viridiplantae</taxon>
        <taxon>Streptophyta</taxon>
        <taxon>Embryophyta</taxon>
        <taxon>Tracheophyta</taxon>
        <taxon>Spermatophyta</taxon>
        <taxon>Magnoliopsida</taxon>
        <taxon>eudicotyledons</taxon>
        <taxon>Gunneridae</taxon>
        <taxon>Pentapetalae</taxon>
        <taxon>rosids</taxon>
        <taxon>malvids</taxon>
        <taxon>Brassicales</taxon>
        <taxon>Brassicaceae</taxon>
        <taxon>Coluteocarpeae</taxon>
        <taxon>Noccaea</taxon>
    </lineage>
</organism>
<dbReference type="Pfam" id="PF24804">
    <property type="entry name" value="DUF7705"/>
    <property type="match status" value="1"/>
</dbReference>
<feature type="chain" id="PRO_5009621001" description="DUF7705 domain-containing protein" evidence="2">
    <location>
        <begin position="20"/>
        <end position="107"/>
    </location>
</feature>
<accession>A0A1J3EKU7</accession>
<dbReference type="AlphaFoldDB" id="A0A1J3EKU7"/>
<dbReference type="PANTHER" id="PTHR33916">
    <property type="entry name" value="EXPANSIN-LIKE EG45 DOMAIN-CONTAINING PROTEIN"/>
    <property type="match status" value="1"/>
</dbReference>
<gene>
    <name evidence="4" type="ORF">LC_TR3589_c0_g1_i1_g.13553</name>
</gene>
<feature type="transmembrane region" description="Helical" evidence="1">
    <location>
        <begin position="84"/>
        <end position="103"/>
    </location>
</feature>
<dbReference type="EMBL" id="GEVK01020095">
    <property type="protein sequence ID" value="JAU32737.1"/>
    <property type="molecule type" value="Transcribed_RNA"/>
</dbReference>
<reference evidence="4" key="1">
    <citation type="submission" date="2016-07" db="EMBL/GenBank/DDBJ databases">
        <title>De novo transcriptome assembly of four accessions of the metal hyperaccumulator plant Noccaea caerulescens.</title>
        <authorList>
            <person name="Blande D."/>
            <person name="Halimaa P."/>
            <person name="Tervahauta A.I."/>
            <person name="Aarts M.G."/>
            <person name="Karenlampi S.O."/>
        </authorList>
    </citation>
    <scope>NUCLEOTIDE SEQUENCE</scope>
</reference>
<evidence type="ECO:0000313" key="4">
    <source>
        <dbReference type="EMBL" id="JAU32737.1"/>
    </source>
</evidence>
<keyword evidence="2" id="KW-0732">Signal</keyword>